<dbReference type="InterPro" id="IPR011712">
    <property type="entry name" value="Sig_transdc_His_kin_sub3_dim/P"/>
</dbReference>
<evidence type="ECO:0000256" key="6">
    <source>
        <dbReference type="ARBA" id="ARBA00022989"/>
    </source>
</evidence>
<dbReference type="SUPFAM" id="SSF55874">
    <property type="entry name" value="ATPase domain of HSP90 chaperone/DNA topoisomerase II/histidine kinase"/>
    <property type="match status" value="1"/>
</dbReference>
<keyword evidence="4" id="KW-0812">Transmembrane</keyword>
<evidence type="ECO:0000259" key="9">
    <source>
        <dbReference type="SMART" id="SM00065"/>
    </source>
</evidence>
<dbReference type="GO" id="GO:0005886">
    <property type="term" value="C:plasma membrane"/>
    <property type="evidence" value="ECO:0007669"/>
    <property type="project" value="UniProtKB-SubCell"/>
</dbReference>
<gene>
    <name evidence="10" type="ORF">HF519_01200</name>
</gene>
<keyword evidence="8" id="KW-0472">Membrane</keyword>
<evidence type="ECO:0000256" key="3">
    <source>
        <dbReference type="ARBA" id="ARBA00022679"/>
    </source>
</evidence>
<keyword evidence="2" id="KW-1003">Cell membrane</keyword>
<evidence type="ECO:0000256" key="8">
    <source>
        <dbReference type="ARBA" id="ARBA00023136"/>
    </source>
</evidence>
<dbReference type="InterPro" id="IPR003018">
    <property type="entry name" value="GAF"/>
</dbReference>
<name>A0A848DBD2_9PSEU</name>
<dbReference type="InterPro" id="IPR003594">
    <property type="entry name" value="HATPase_dom"/>
</dbReference>
<feature type="domain" description="GAF" evidence="9">
    <location>
        <begin position="89"/>
        <end position="239"/>
    </location>
</feature>
<protein>
    <recommendedName>
        <fullName evidence="9">GAF domain-containing protein</fullName>
    </recommendedName>
</protein>
<dbReference type="SMART" id="SM00065">
    <property type="entry name" value="GAF"/>
    <property type="match status" value="1"/>
</dbReference>
<evidence type="ECO:0000256" key="4">
    <source>
        <dbReference type="ARBA" id="ARBA00022692"/>
    </source>
</evidence>
<evidence type="ECO:0000256" key="2">
    <source>
        <dbReference type="ARBA" id="ARBA00022475"/>
    </source>
</evidence>
<keyword evidence="6" id="KW-1133">Transmembrane helix</keyword>
<comment type="caution">
    <text evidence="10">The sequence shown here is derived from an EMBL/GenBank/DDBJ whole genome shotgun (WGS) entry which is preliminary data.</text>
</comment>
<reference evidence="10 11" key="1">
    <citation type="submission" date="2020-04" db="EMBL/GenBank/DDBJ databases">
        <authorList>
            <person name="Klaysubun C."/>
            <person name="Duangmal K."/>
            <person name="Lipun K."/>
        </authorList>
    </citation>
    <scope>NUCLEOTIDE SEQUENCE [LARGE SCALE GENOMIC DNA]</scope>
    <source>
        <strain evidence="10 11">DSM 45300</strain>
    </source>
</reference>
<keyword evidence="11" id="KW-1185">Reference proteome</keyword>
<comment type="subcellular location">
    <subcellularLocation>
        <location evidence="1">Cell membrane</location>
        <topology evidence="1">Multi-pass membrane protein</topology>
    </subcellularLocation>
</comment>
<dbReference type="EMBL" id="JAAXKZ010000002">
    <property type="protein sequence ID" value="NMH90232.1"/>
    <property type="molecule type" value="Genomic_DNA"/>
</dbReference>
<keyword evidence="7" id="KW-0902">Two-component regulatory system</keyword>
<evidence type="ECO:0000256" key="7">
    <source>
        <dbReference type="ARBA" id="ARBA00023012"/>
    </source>
</evidence>
<dbReference type="PANTHER" id="PTHR24421">
    <property type="entry name" value="NITRATE/NITRITE SENSOR PROTEIN NARX-RELATED"/>
    <property type="match status" value="1"/>
</dbReference>
<keyword evidence="5" id="KW-0418">Kinase</keyword>
<dbReference type="Gene3D" id="1.20.5.1930">
    <property type="match status" value="1"/>
</dbReference>
<dbReference type="Gene3D" id="3.30.565.10">
    <property type="entry name" value="Histidine kinase-like ATPase, C-terminal domain"/>
    <property type="match status" value="1"/>
</dbReference>
<organism evidence="10 11">
    <name type="scientific">Pseudonocardia bannensis</name>
    <dbReference type="NCBI Taxonomy" id="630973"/>
    <lineage>
        <taxon>Bacteria</taxon>
        <taxon>Bacillati</taxon>
        <taxon>Actinomycetota</taxon>
        <taxon>Actinomycetes</taxon>
        <taxon>Pseudonocardiales</taxon>
        <taxon>Pseudonocardiaceae</taxon>
        <taxon>Pseudonocardia</taxon>
    </lineage>
</organism>
<dbReference type="Pfam" id="PF02518">
    <property type="entry name" value="HATPase_c"/>
    <property type="match status" value="1"/>
</dbReference>
<dbReference type="Proteomes" id="UP000586918">
    <property type="component" value="Unassembled WGS sequence"/>
</dbReference>
<dbReference type="RefSeq" id="WP_169409720.1">
    <property type="nucleotide sequence ID" value="NZ_JAAXKZ010000002.1"/>
</dbReference>
<dbReference type="InterPro" id="IPR050482">
    <property type="entry name" value="Sensor_HK_TwoCompSys"/>
</dbReference>
<dbReference type="Gene3D" id="3.30.450.40">
    <property type="match status" value="1"/>
</dbReference>
<evidence type="ECO:0000256" key="1">
    <source>
        <dbReference type="ARBA" id="ARBA00004651"/>
    </source>
</evidence>
<evidence type="ECO:0000313" key="11">
    <source>
        <dbReference type="Proteomes" id="UP000586918"/>
    </source>
</evidence>
<evidence type="ECO:0000313" key="10">
    <source>
        <dbReference type="EMBL" id="NMH90232.1"/>
    </source>
</evidence>
<accession>A0A848DBD2</accession>
<dbReference type="InterPro" id="IPR036890">
    <property type="entry name" value="HATPase_C_sf"/>
</dbReference>
<proteinExistence type="predicted"/>
<dbReference type="PANTHER" id="PTHR24421:SF37">
    <property type="entry name" value="SENSOR HISTIDINE KINASE NARS"/>
    <property type="match status" value="1"/>
</dbReference>
<dbReference type="InterPro" id="IPR029016">
    <property type="entry name" value="GAF-like_dom_sf"/>
</dbReference>
<evidence type="ECO:0000256" key="5">
    <source>
        <dbReference type="ARBA" id="ARBA00022777"/>
    </source>
</evidence>
<dbReference type="SUPFAM" id="SSF55781">
    <property type="entry name" value="GAF domain-like"/>
    <property type="match status" value="1"/>
</dbReference>
<dbReference type="Pfam" id="PF07730">
    <property type="entry name" value="HisKA_3"/>
    <property type="match status" value="1"/>
</dbReference>
<dbReference type="GO" id="GO:0046983">
    <property type="term" value="F:protein dimerization activity"/>
    <property type="evidence" value="ECO:0007669"/>
    <property type="project" value="InterPro"/>
</dbReference>
<sequence length="455" mass="47578">MRDPPRAPTIDDLMILTFEYPGLPRPFGVGGLRPRWLGTDAAGRPGPEPAEPVRVQGEGPMASVVRPASGAAAVRRADELGRLLLQTSDPDDVLRLLAAGAAELTGATRVLVVHHNAATGLVTGQAGHGLRQEDVLKIRVRAASLPALDRLRRDGRAVVLGPSLVREGVPREYAGLFGALGTVLAAPLRGDRRGLLGAVLVDRGGALFVPDRRELDGLEQLAGVAALAFENAELFAESATRGAAQERNRIATELHDGVTQELFSAAVEVSDLLATPGLPASMVPALQRLAARLDTGSRQLRAVLAETPHPAPQLVEGRSVVDEVKDRLADFGRRTGVTVDVHVRGTGPPPVPQSAKVLVRAVREGLANVAKHATATEVAVAIHRGVTWWSVEIDDDGHGDAQAVRLGMARGGTSSFGLASLAAEAAALGGRLWIDTSARLGGLRLSVAVPQTPGT</sequence>
<dbReference type="Pfam" id="PF01590">
    <property type="entry name" value="GAF"/>
    <property type="match status" value="1"/>
</dbReference>
<dbReference type="GO" id="GO:0000155">
    <property type="term" value="F:phosphorelay sensor kinase activity"/>
    <property type="evidence" value="ECO:0007669"/>
    <property type="project" value="InterPro"/>
</dbReference>
<keyword evidence="3" id="KW-0808">Transferase</keyword>
<dbReference type="AlphaFoldDB" id="A0A848DBD2"/>